<dbReference type="InterPro" id="IPR016181">
    <property type="entry name" value="Acyl_CoA_acyltransferase"/>
</dbReference>
<dbReference type="GO" id="GO:0016747">
    <property type="term" value="F:acyltransferase activity, transferring groups other than amino-acyl groups"/>
    <property type="evidence" value="ECO:0007669"/>
    <property type="project" value="InterPro"/>
</dbReference>
<feature type="domain" description="N-acetyltransferase" evidence="1">
    <location>
        <begin position="3"/>
        <end position="163"/>
    </location>
</feature>
<dbReference type="PANTHER" id="PTHR43617:SF2">
    <property type="entry name" value="UPF0039 PROTEIN SLL0451"/>
    <property type="match status" value="1"/>
</dbReference>
<dbReference type="PANTHER" id="PTHR43617">
    <property type="entry name" value="L-AMINO ACID N-ACETYLTRANSFERASE"/>
    <property type="match status" value="1"/>
</dbReference>
<dbReference type="Proteomes" id="UP000199428">
    <property type="component" value="Unassembled WGS sequence"/>
</dbReference>
<evidence type="ECO:0000259" key="1">
    <source>
        <dbReference type="PROSITE" id="PS51186"/>
    </source>
</evidence>
<dbReference type="Gene3D" id="3.40.630.30">
    <property type="match status" value="1"/>
</dbReference>
<dbReference type="InterPro" id="IPR050276">
    <property type="entry name" value="MshD_Acetyltransferase"/>
</dbReference>
<dbReference type="Pfam" id="PF00583">
    <property type="entry name" value="Acetyltransf_1"/>
    <property type="match status" value="1"/>
</dbReference>
<evidence type="ECO:0000313" key="3">
    <source>
        <dbReference type="Proteomes" id="UP000199428"/>
    </source>
</evidence>
<protein>
    <submittedName>
        <fullName evidence="2">Acetyltransferase (GNAT) family protein</fullName>
    </submittedName>
</protein>
<gene>
    <name evidence="2" type="ORF">SAMN02910350_02920</name>
</gene>
<sequence>MNITIKNMKTIEETKGKAYVHWKAWHEAYTGIVSQEYLDVLTLEKCEDIAFQWPDNLLVAKNNEQVIGFAGFGKYRNDELENTGEIFAIYILEQYYGKGVGYKLMHEALDHLSTYSKVAVWVLKDNKRAISFYEKCGFKCDGREETIELVSPITEIRMVLSNDN</sequence>
<accession>A0A1G5S5H2</accession>
<dbReference type="EMBL" id="FMWK01000025">
    <property type="protein sequence ID" value="SCZ81652.1"/>
    <property type="molecule type" value="Genomic_DNA"/>
</dbReference>
<organism evidence="2 3">
    <name type="scientific">Pseudobutyrivibrio xylanivorans</name>
    <dbReference type="NCBI Taxonomy" id="185007"/>
    <lineage>
        <taxon>Bacteria</taxon>
        <taxon>Bacillati</taxon>
        <taxon>Bacillota</taxon>
        <taxon>Clostridia</taxon>
        <taxon>Lachnospirales</taxon>
        <taxon>Lachnospiraceae</taxon>
        <taxon>Pseudobutyrivibrio</taxon>
    </lineage>
</organism>
<keyword evidence="2" id="KW-0808">Transferase</keyword>
<proteinExistence type="predicted"/>
<dbReference type="SUPFAM" id="SSF55729">
    <property type="entry name" value="Acyl-CoA N-acyltransferases (Nat)"/>
    <property type="match status" value="1"/>
</dbReference>
<dbReference type="InterPro" id="IPR000182">
    <property type="entry name" value="GNAT_dom"/>
</dbReference>
<dbReference type="CDD" id="cd04301">
    <property type="entry name" value="NAT_SF"/>
    <property type="match status" value="1"/>
</dbReference>
<dbReference type="PROSITE" id="PS51186">
    <property type="entry name" value="GNAT"/>
    <property type="match status" value="1"/>
</dbReference>
<dbReference type="AlphaFoldDB" id="A0A1G5S5H2"/>
<evidence type="ECO:0000313" key="2">
    <source>
        <dbReference type="EMBL" id="SCZ81652.1"/>
    </source>
</evidence>
<name>A0A1G5S5H2_PSEXY</name>
<reference evidence="2 3" key="1">
    <citation type="submission" date="2016-10" db="EMBL/GenBank/DDBJ databases">
        <authorList>
            <person name="de Groot N.N."/>
        </authorList>
    </citation>
    <scope>NUCLEOTIDE SEQUENCE [LARGE SCALE GENOMIC DNA]</scope>
    <source>
        <strain evidence="2 3">DSM 10317</strain>
    </source>
</reference>